<name>U3P746_LEIXC</name>
<keyword evidence="4" id="KW-1185">Reference proteome</keyword>
<dbReference type="STRING" id="1389489.O159_05570"/>
<sequence>MGDHSAEQLATGAGADAAAVLARAHAMAEESASLASRAVRADAIVELAEAGPCAGRADSRPAERTGNPAARSAHRPCGAREATFLNGGASADIPTGTDIPIVPSGSSASVAVGMSAMLGALPYGDRLTVAVPRDDAQAVLVAVPATASASASSVGPSPLPFQPVVSTVTSSATATPGAAIRDRLTVGVATGAGLLPSWGVWMSEDGFAPVTATVESTLHGPFAEPIAPGPSAPEGAPAVCTVETVVTGTGGYETPDCELPAAGYYVWTERIDAARTPDAEGGARLLPWQSAFGVASEVTFAHAPPPVAAPDRPATLAATGGPVSTAEPGIALGLLATGLGALAVASVVRRRRARNRS</sequence>
<evidence type="ECO:0008006" key="5">
    <source>
        <dbReference type="Google" id="ProtNLM"/>
    </source>
</evidence>
<dbReference type="Proteomes" id="UP000016743">
    <property type="component" value="Chromosome"/>
</dbReference>
<evidence type="ECO:0000313" key="4">
    <source>
        <dbReference type="Proteomes" id="UP000016743"/>
    </source>
</evidence>
<dbReference type="EMBL" id="CP006734">
    <property type="protein sequence ID" value="AGW40752.1"/>
    <property type="molecule type" value="Genomic_DNA"/>
</dbReference>
<dbReference type="PATRIC" id="fig|1389489.3.peg.539"/>
<accession>U3P746</accession>
<evidence type="ECO:0000313" key="3">
    <source>
        <dbReference type="EMBL" id="AGW40752.1"/>
    </source>
</evidence>
<evidence type="ECO:0000256" key="1">
    <source>
        <dbReference type="SAM" id="MobiDB-lite"/>
    </source>
</evidence>
<dbReference type="HOGENOM" id="CLU_775666_0_0_11"/>
<keyword evidence="2" id="KW-0472">Membrane</keyword>
<evidence type="ECO:0000256" key="2">
    <source>
        <dbReference type="SAM" id="Phobius"/>
    </source>
</evidence>
<keyword evidence="2" id="KW-0812">Transmembrane</keyword>
<protein>
    <recommendedName>
        <fullName evidence="5">Gram-positive cocci surface proteins LPxTG domain-containing protein</fullName>
    </recommendedName>
</protein>
<feature type="region of interest" description="Disordered" evidence="1">
    <location>
        <begin position="54"/>
        <end position="77"/>
    </location>
</feature>
<keyword evidence="2" id="KW-1133">Transmembrane helix</keyword>
<organism evidence="3 4">
    <name type="scientific">Leifsonia xyli subsp. cynodontis DSM 46306</name>
    <dbReference type="NCBI Taxonomy" id="1389489"/>
    <lineage>
        <taxon>Bacteria</taxon>
        <taxon>Bacillati</taxon>
        <taxon>Actinomycetota</taxon>
        <taxon>Actinomycetes</taxon>
        <taxon>Micrococcales</taxon>
        <taxon>Microbacteriaceae</taxon>
        <taxon>Leifsonia</taxon>
    </lineage>
</organism>
<gene>
    <name evidence="3" type="ORF">O159_05570</name>
</gene>
<dbReference type="KEGG" id="lxy:O159_05570"/>
<proteinExistence type="predicted"/>
<dbReference type="OrthoDB" id="3242564at2"/>
<dbReference type="RefSeq" id="WP_021754192.1">
    <property type="nucleotide sequence ID" value="NC_022438.1"/>
</dbReference>
<dbReference type="eggNOG" id="COG4932">
    <property type="taxonomic scope" value="Bacteria"/>
</dbReference>
<feature type="transmembrane region" description="Helical" evidence="2">
    <location>
        <begin position="329"/>
        <end position="348"/>
    </location>
</feature>
<dbReference type="AlphaFoldDB" id="U3P746"/>
<reference evidence="3 4" key="1">
    <citation type="journal article" date="2013" name="Genome Announc.">
        <title>Complete Genome Sequence of Leifsonia xyli subsp. cynodontis Strain DSM46306, a Gram-Positive Bacterial Pathogen of Grasses.</title>
        <authorList>
            <person name="Monteiro-Vitorello C.B."/>
            <person name="Zerillo M.M."/>
            <person name="Van Sluys M.A."/>
            <person name="Camargo L.E."/>
            <person name="Kitajima J.P."/>
        </authorList>
    </citation>
    <scope>NUCLEOTIDE SEQUENCE [LARGE SCALE GENOMIC DNA]</scope>
    <source>
        <strain evidence="3 4">DSM 46306</strain>
    </source>
</reference>